<evidence type="ECO:0000256" key="3">
    <source>
        <dbReference type="PROSITE-ProRule" id="PRU00514"/>
    </source>
</evidence>
<evidence type="ECO:0000256" key="2">
    <source>
        <dbReference type="PIRSR" id="PIRSR005965-1"/>
    </source>
</evidence>
<dbReference type="PANTHER" id="PTHR21164:SF0">
    <property type="entry name" value="CHORISMATE MUTASE AROH"/>
    <property type="match status" value="1"/>
</dbReference>
<dbReference type="OrthoDB" id="9802232at2"/>
<dbReference type="NCBIfam" id="TIGR01796">
    <property type="entry name" value="CM_mono_aroH"/>
    <property type="match status" value="1"/>
</dbReference>
<reference evidence="4 5" key="1">
    <citation type="submission" date="2018-05" db="EMBL/GenBank/DDBJ databases">
        <title>Genomic Encyclopedia of Type Strains, Phase IV (KMG-IV): sequencing the most valuable type-strain genomes for metagenomic binning, comparative biology and taxonomic classification.</title>
        <authorList>
            <person name="Goeker M."/>
        </authorList>
    </citation>
    <scope>NUCLEOTIDE SEQUENCE [LARGE SCALE GENOMIC DNA]</scope>
    <source>
        <strain evidence="4 5">DSM 22440</strain>
    </source>
</reference>
<dbReference type="EC" id="5.4.99.5" evidence="1 3"/>
<feature type="binding site" evidence="2">
    <location>
        <position position="89"/>
    </location>
    <ligand>
        <name>prephenate</name>
        <dbReference type="ChEBI" id="CHEBI:29934"/>
    </ligand>
</feature>
<dbReference type="RefSeq" id="WP_110251026.1">
    <property type="nucleotide sequence ID" value="NZ_QJJR01000004.1"/>
</dbReference>
<dbReference type="PIRSF" id="PIRSF005965">
    <property type="entry name" value="Chor_mut_AroH"/>
    <property type="match status" value="1"/>
</dbReference>
<sequence length="121" mass="13666">MIRGIRGATTVEANDAKIIHSQTEALVKTMIEKNKIEPEDVAHVIVSVTDDIDQAFPARPIRELPGWQFVPVMCTKEMSVPGGLPYCIRVMMTVNTSKEQQAIKHIYQHDARQLRPDLLDE</sequence>
<keyword evidence="2 3" id="KW-0057">Aromatic amino acid biosynthesis</keyword>
<dbReference type="PROSITE" id="PS51167">
    <property type="entry name" value="CHORISMATE_MUT_1"/>
    <property type="match status" value="1"/>
</dbReference>
<name>A0A2V3WF20_9BACI</name>
<gene>
    <name evidence="4" type="ORF">DES38_104161</name>
</gene>
<proteinExistence type="predicted"/>
<dbReference type="InterPro" id="IPR008243">
    <property type="entry name" value="Chorismate_mutase_AroH"/>
</dbReference>
<keyword evidence="5" id="KW-1185">Reference proteome</keyword>
<keyword evidence="2 3" id="KW-0028">Amino-acid biosynthesis</keyword>
<dbReference type="UniPathway" id="UPA00120">
    <property type="reaction ID" value="UER00203"/>
</dbReference>
<dbReference type="SUPFAM" id="SSF55298">
    <property type="entry name" value="YjgF-like"/>
    <property type="match status" value="1"/>
</dbReference>
<accession>A0A2V3WF20</accession>
<dbReference type="Proteomes" id="UP000247922">
    <property type="component" value="Unassembled WGS sequence"/>
</dbReference>
<dbReference type="InterPro" id="IPR035959">
    <property type="entry name" value="RutC-like_sf"/>
</dbReference>
<dbReference type="GO" id="GO:0046417">
    <property type="term" value="P:chorismate metabolic process"/>
    <property type="evidence" value="ECO:0007669"/>
    <property type="project" value="TreeGrafter"/>
</dbReference>
<feature type="binding site" evidence="2">
    <location>
        <position position="107"/>
    </location>
    <ligand>
        <name>prephenate</name>
        <dbReference type="ChEBI" id="CHEBI:29934"/>
    </ligand>
</feature>
<comment type="catalytic activity">
    <reaction evidence="3">
        <text>chorismate = prephenate</text>
        <dbReference type="Rhea" id="RHEA:13897"/>
        <dbReference type="ChEBI" id="CHEBI:29748"/>
        <dbReference type="ChEBI" id="CHEBI:29934"/>
        <dbReference type="EC" id="5.4.99.5"/>
    </reaction>
</comment>
<feature type="binding site" evidence="2">
    <location>
        <position position="6"/>
    </location>
    <ligand>
        <name>prephenate</name>
        <dbReference type="ChEBI" id="CHEBI:29934"/>
    </ligand>
</feature>
<protein>
    <recommendedName>
        <fullName evidence="1 3">chorismate mutase</fullName>
        <ecNumber evidence="1 3">5.4.99.5</ecNumber>
    </recommendedName>
</protein>
<keyword evidence="3" id="KW-0413">Isomerase</keyword>
<dbReference type="Pfam" id="PF07736">
    <property type="entry name" value="CM_1"/>
    <property type="match status" value="1"/>
</dbReference>
<evidence type="ECO:0000256" key="1">
    <source>
        <dbReference type="NCBIfam" id="TIGR01796"/>
    </source>
</evidence>
<dbReference type="CDD" id="cd02185">
    <property type="entry name" value="AroH"/>
    <property type="match status" value="1"/>
</dbReference>
<evidence type="ECO:0000313" key="5">
    <source>
        <dbReference type="Proteomes" id="UP000247922"/>
    </source>
</evidence>
<evidence type="ECO:0000313" key="4">
    <source>
        <dbReference type="EMBL" id="PXW91728.1"/>
    </source>
</evidence>
<dbReference type="GO" id="GO:0009073">
    <property type="term" value="P:aromatic amino acid family biosynthetic process"/>
    <property type="evidence" value="ECO:0007669"/>
    <property type="project" value="UniProtKB-UniRule"/>
</dbReference>
<dbReference type="GO" id="GO:0008652">
    <property type="term" value="P:amino acid biosynthetic process"/>
    <property type="evidence" value="ECO:0007669"/>
    <property type="project" value="UniProtKB-UniRule"/>
</dbReference>
<dbReference type="GO" id="GO:0004106">
    <property type="term" value="F:chorismate mutase activity"/>
    <property type="evidence" value="ECO:0007669"/>
    <property type="project" value="UniProtKB-UniRule"/>
</dbReference>
<dbReference type="EMBL" id="QJJR01000004">
    <property type="protein sequence ID" value="PXW91728.1"/>
    <property type="molecule type" value="Genomic_DNA"/>
</dbReference>
<organism evidence="4 5">
    <name type="scientific">Streptohalobacillus salinus</name>
    <dbReference type="NCBI Taxonomy" id="621096"/>
    <lineage>
        <taxon>Bacteria</taxon>
        <taxon>Bacillati</taxon>
        <taxon>Bacillota</taxon>
        <taxon>Bacilli</taxon>
        <taxon>Bacillales</taxon>
        <taxon>Bacillaceae</taxon>
        <taxon>Streptohalobacillus</taxon>
    </lineage>
</organism>
<dbReference type="Gene3D" id="3.30.1330.40">
    <property type="entry name" value="RutC-like"/>
    <property type="match status" value="1"/>
</dbReference>
<comment type="caution">
    <text evidence="4">The sequence shown here is derived from an EMBL/GenBank/DDBJ whole genome shotgun (WGS) entry which is preliminary data.</text>
</comment>
<dbReference type="PANTHER" id="PTHR21164">
    <property type="entry name" value="CHORISMATE MUTASE"/>
    <property type="match status" value="1"/>
</dbReference>
<dbReference type="AlphaFoldDB" id="A0A2V3WF20"/>